<keyword evidence="6 9" id="KW-0472">Membrane</keyword>
<accession>G3B4G1</accession>
<feature type="transmembrane region" description="Helical" evidence="9">
    <location>
        <begin position="170"/>
        <end position="188"/>
    </location>
</feature>
<evidence type="ECO:0000256" key="6">
    <source>
        <dbReference type="ARBA" id="ARBA00023136"/>
    </source>
</evidence>
<evidence type="ECO:0000256" key="9">
    <source>
        <dbReference type="SAM" id="Phobius"/>
    </source>
</evidence>
<feature type="transmembrane region" description="Helical" evidence="9">
    <location>
        <begin position="397"/>
        <end position="420"/>
    </location>
</feature>
<dbReference type="PROSITE" id="PS50283">
    <property type="entry name" value="NA_SOLUT_SYMP_3"/>
    <property type="match status" value="1"/>
</dbReference>
<evidence type="ECO:0000256" key="5">
    <source>
        <dbReference type="ARBA" id="ARBA00022989"/>
    </source>
</evidence>
<feature type="transmembrane region" description="Helical" evidence="9">
    <location>
        <begin position="200"/>
        <end position="220"/>
    </location>
</feature>
<keyword evidence="4 9" id="KW-0812">Transmembrane</keyword>
<feature type="transmembrane region" description="Helical" evidence="9">
    <location>
        <begin position="58"/>
        <end position="84"/>
    </location>
</feature>
<dbReference type="PANTHER" id="PTHR46154">
    <property type="match status" value="1"/>
</dbReference>
<dbReference type="InterPro" id="IPR031155">
    <property type="entry name" value="DUR"/>
</dbReference>
<dbReference type="KEGG" id="cten:18248853"/>
<dbReference type="HOGENOM" id="CLU_010778_2_1_1"/>
<evidence type="ECO:0000256" key="7">
    <source>
        <dbReference type="RuleBase" id="RU362091"/>
    </source>
</evidence>
<evidence type="ECO:0000256" key="3">
    <source>
        <dbReference type="ARBA" id="ARBA00022448"/>
    </source>
</evidence>
<keyword evidence="11" id="KW-1185">Reference proteome</keyword>
<dbReference type="STRING" id="590646.G3B4G1"/>
<comment type="similarity">
    <text evidence="2 7">Belongs to the sodium:solute symporter (SSF) (TC 2.A.21) family.</text>
</comment>
<organism evidence="11">
    <name type="scientific">Candida tenuis (strain ATCC 10573 / BCRC 21748 / CBS 615 / JCM 9827 / NBRC 10315 / NRRL Y-1498 / VKM Y-70)</name>
    <name type="common">Yeast</name>
    <name type="synonym">Yamadazyma tenuis</name>
    <dbReference type="NCBI Taxonomy" id="590646"/>
    <lineage>
        <taxon>Eukaryota</taxon>
        <taxon>Fungi</taxon>
        <taxon>Dikarya</taxon>
        <taxon>Ascomycota</taxon>
        <taxon>Saccharomycotina</taxon>
        <taxon>Pichiomycetes</taxon>
        <taxon>Debaryomycetaceae</taxon>
        <taxon>Yamadazyma</taxon>
    </lineage>
</organism>
<dbReference type="Proteomes" id="UP000000707">
    <property type="component" value="Unassembled WGS sequence"/>
</dbReference>
<feature type="transmembrane region" description="Helical" evidence="9">
    <location>
        <begin position="456"/>
        <end position="476"/>
    </location>
</feature>
<dbReference type="GO" id="GO:0005886">
    <property type="term" value="C:plasma membrane"/>
    <property type="evidence" value="ECO:0007669"/>
    <property type="project" value="TreeGrafter"/>
</dbReference>
<dbReference type="OrthoDB" id="6132759at2759"/>
<dbReference type="GeneID" id="18248853"/>
<feature type="compositionally biased region" description="Polar residues" evidence="8">
    <location>
        <begin position="665"/>
        <end position="676"/>
    </location>
</feature>
<feature type="transmembrane region" description="Helical" evidence="9">
    <location>
        <begin position="607"/>
        <end position="629"/>
    </location>
</feature>
<dbReference type="InterPro" id="IPR001734">
    <property type="entry name" value="Na/solute_symporter"/>
</dbReference>
<sequence length="688" mass="74632">MTSANGQVFGISVGYGMIVGVGFAFAIIMVGITKILSKYMNEMQDSEMLMTAKRSIKSGLVASAVVSSWTIGSTLLLSCTSAYSNGVSSAYWYGAGACVQIIIFSTMALEMKKKAPSCHTYQEIVRTRYGPATHIVSIIYSIIQMVCYTTNLLINGSSVFEAITGVNRDASIVLFPIGVIIYTLLGGIKATFLTDWTHTVIIYAILLTFMFNCYATNPIVGSPGALWEMLVETSARRPIAGNMDGSLLTFNSVQGGLFGLVLFGAGWAAAVDSQLFQKAIAADHKTLISGYVLGGLCWFALPFCLSTTMGLLAAGLETHPSFPTYPELMTADQISAGLVLPFAAEALMGKSGVAMVLTMVFMAVTAAFSSETIALSAMMTHDVYKAYFDPKAKGKKLILVSHSCVIVFGIVTVALGIGLSHAGFDVSFITTASGIIVNVNVGAIIFTLFWKKVSGFAYMAGTILSTLISVAVWMGYTVSQSGYVSLSTLSTNEALAAGNTMAIGVPFLLIPLFTLIKPADFDWDIWLDIKQDDNSDFNKEHGLTNILSQDEATKAILDERNRLDKELNRQSKIGFGLTILFVLFFLILFPLPLYGSKYVFSKSFFRGWIVVMFLWGFFAAITIILLPLWDGRQSLKRLFDIVVLKKTEEKPLGDIYFVKSLEGQTIEESPDESSSVGKEKISQKVDQV</sequence>
<evidence type="ECO:0000256" key="2">
    <source>
        <dbReference type="ARBA" id="ARBA00006434"/>
    </source>
</evidence>
<dbReference type="eggNOG" id="KOG2348">
    <property type="taxonomic scope" value="Eukaryota"/>
</dbReference>
<dbReference type="RefSeq" id="XP_006686131.1">
    <property type="nucleotide sequence ID" value="XM_006686068.1"/>
</dbReference>
<dbReference type="Gene3D" id="1.20.1730.10">
    <property type="entry name" value="Sodium/glucose cotransporter"/>
    <property type="match status" value="1"/>
</dbReference>
<proteinExistence type="inferred from homology"/>
<feature type="region of interest" description="Disordered" evidence="8">
    <location>
        <begin position="665"/>
        <end position="688"/>
    </location>
</feature>
<feature type="transmembrane region" description="Helical" evidence="9">
    <location>
        <begin position="12"/>
        <end position="37"/>
    </location>
</feature>
<dbReference type="InterPro" id="IPR038377">
    <property type="entry name" value="Na/Glc_symporter_sf"/>
</dbReference>
<feature type="transmembrane region" description="Helical" evidence="9">
    <location>
        <begin position="291"/>
        <end position="316"/>
    </location>
</feature>
<comment type="subcellular location">
    <subcellularLocation>
        <location evidence="1">Membrane</location>
        <topology evidence="1">Multi-pass membrane protein</topology>
    </subcellularLocation>
</comment>
<keyword evidence="3" id="KW-0813">Transport</keyword>
<dbReference type="GO" id="GO:0015204">
    <property type="term" value="F:urea transmembrane transporter activity"/>
    <property type="evidence" value="ECO:0007669"/>
    <property type="project" value="InterPro"/>
</dbReference>
<dbReference type="NCBIfam" id="TIGR00813">
    <property type="entry name" value="sss"/>
    <property type="match status" value="1"/>
</dbReference>
<name>G3B4G1_CANTC</name>
<dbReference type="GO" id="GO:0015606">
    <property type="term" value="F:spermidine transmembrane transporter activity"/>
    <property type="evidence" value="ECO:0007669"/>
    <property type="project" value="TreeGrafter"/>
</dbReference>
<keyword evidence="5 9" id="KW-1133">Transmembrane helix</keyword>
<feature type="transmembrane region" description="Helical" evidence="9">
    <location>
        <begin position="132"/>
        <end position="154"/>
    </location>
</feature>
<feature type="transmembrane region" description="Helical" evidence="9">
    <location>
        <begin position="426"/>
        <end position="449"/>
    </location>
</feature>
<evidence type="ECO:0000313" key="11">
    <source>
        <dbReference type="Proteomes" id="UP000000707"/>
    </source>
</evidence>
<feature type="transmembrane region" description="Helical" evidence="9">
    <location>
        <begin position="573"/>
        <end position="595"/>
    </location>
</feature>
<reference evidence="10 11" key="1">
    <citation type="journal article" date="2011" name="Proc. Natl. Acad. Sci. U.S.A.">
        <title>Comparative genomics of xylose-fermenting fungi for enhanced biofuel production.</title>
        <authorList>
            <person name="Wohlbach D.J."/>
            <person name="Kuo A."/>
            <person name="Sato T.K."/>
            <person name="Potts K.M."/>
            <person name="Salamov A.A."/>
            <person name="LaButti K.M."/>
            <person name="Sun H."/>
            <person name="Clum A."/>
            <person name="Pangilinan J.L."/>
            <person name="Lindquist E.A."/>
            <person name="Lucas S."/>
            <person name="Lapidus A."/>
            <person name="Jin M."/>
            <person name="Gunawan C."/>
            <person name="Balan V."/>
            <person name="Dale B.E."/>
            <person name="Jeffries T.W."/>
            <person name="Zinkel R."/>
            <person name="Barry K.W."/>
            <person name="Grigoriev I.V."/>
            <person name="Gasch A.P."/>
        </authorList>
    </citation>
    <scope>NUCLEOTIDE SEQUENCE [LARGE SCALE GENOMIC DNA]</scope>
    <source>
        <strain evidence="11">ATCC 10573 / BCRC 21748 / CBS 615 / JCM 9827 / NBRC 10315 / NRRL Y-1498 / VKM Y-70</strain>
    </source>
</reference>
<gene>
    <name evidence="10" type="ORF">CANTEDRAFT_121525</name>
</gene>
<dbReference type="Pfam" id="PF00474">
    <property type="entry name" value="SSF"/>
    <property type="match status" value="1"/>
</dbReference>
<feature type="transmembrane region" description="Helical" evidence="9">
    <location>
        <begin position="353"/>
        <end position="376"/>
    </location>
</feature>
<feature type="transmembrane region" description="Helical" evidence="9">
    <location>
        <begin position="90"/>
        <end position="111"/>
    </location>
</feature>
<evidence type="ECO:0000256" key="1">
    <source>
        <dbReference type="ARBA" id="ARBA00004141"/>
    </source>
</evidence>
<evidence type="ECO:0000313" key="10">
    <source>
        <dbReference type="EMBL" id="EGV63817.1"/>
    </source>
</evidence>
<dbReference type="AlphaFoldDB" id="G3B4G1"/>
<dbReference type="CDD" id="cd11476">
    <property type="entry name" value="SLC5sbd_DUR3"/>
    <property type="match status" value="1"/>
</dbReference>
<evidence type="ECO:0008006" key="12">
    <source>
        <dbReference type="Google" id="ProtNLM"/>
    </source>
</evidence>
<feature type="compositionally biased region" description="Basic and acidic residues" evidence="8">
    <location>
        <begin position="677"/>
        <end position="688"/>
    </location>
</feature>
<evidence type="ECO:0000256" key="8">
    <source>
        <dbReference type="SAM" id="MobiDB-lite"/>
    </source>
</evidence>
<feature type="transmembrane region" description="Helical" evidence="9">
    <location>
        <begin position="496"/>
        <end position="516"/>
    </location>
</feature>
<dbReference type="EMBL" id="GL996521">
    <property type="protein sequence ID" value="EGV63817.1"/>
    <property type="molecule type" value="Genomic_DNA"/>
</dbReference>
<dbReference type="PANTHER" id="PTHR46154:SF4">
    <property type="entry name" value="UREA ACTIVE TRANSPORTER"/>
    <property type="match status" value="1"/>
</dbReference>
<evidence type="ECO:0000256" key="4">
    <source>
        <dbReference type="ARBA" id="ARBA00022692"/>
    </source>
</evidence>
<feature type="transmembrane region" description="Helical" evidence="9">
    <location>
        <begin position="252"/>
        <end position="270"/>
    </location>
</feature>
<dbReference type="GO" id="GO:0015489">
    <property type="term" value="F:putrescine transmembrane transporter activity"/>
    <property type="evidence" value="ECO:0007669"/>
    <property type="project" value="TreeGrafter"/>
</dbReference>
<protein>
    <recommendedName>
        <fullName evidence="12">Urea active transporter</fullName>
    </recommendedName>
</protein>